<organism evidence="1 2">
    <name type="scientific">Ferrovibrio terrae</name>
    <dbReference type="NCBI Taxonomy" id="2594003"/>
    <lineage>
        <taxon>Bacteria</taxon>
        <taxon>Pseudomonadati</taxon>
        <taxon>Pseudomonadota</taxon>
        <taxon>Alphaproteobacteria</taxon>
        <taxon>Rhodospirillales</taxon>
        <taxon>Rhodospirillaceae</taxon>
        <taxon>Ferrovibrio</taxon>
    </lineage>
</organism>
<dbReference type="KEGG" id="fer:FNB15_03775"/>
<reference evidence="1 2" key="1">
    <citation type="submission" date="2019-07" db="EMBL/GenBank/DDBJ databases">
        <title>Genome sequencing for Ferrovibrio sp. K5.</title>
        <authorList>
            <person name="Park S.-J."/>
        </authorList>
    </citation>
    <scope>NUCLEOTIDE SEQUENCE [LARGE SCALE GENOMIC DNA]</scope>
    <source>
        <strain evidence="1 2">K5</strain>
    </source>
</reference>
<gene>
    <name evidence="1" type="ORF">FNB15_03775</name>
</gene>
<proteinExistence type="predicted"/>
<sequence>MSSALLLNVIDVARSLGVQPTRATPVSVADWLLAEYIRRRAGGFNYNRAIDCTFDLMNGTCTAAQAELKCLSTGPAAGRQQNAEAVKTISAYALANISKCYRIGFAAVAAGRVKGYTAYIGIKAPILRMAPDRPVVVMPGYRMSYRPVETEIDVACSIALANLARDDYSDADFEYLYAGPGHDGTREFRAIRGRDRKVFDKDAVDALLDVYIKGLALAAESGIALRAPHLHGYKIFDPREPGLF</sequence>
<evidence type="ECO:0000313" key="2">
    <source>
        <dbReference type="Proteomes" id="UP000317496"/>
    </source>
</evidence>
<dbReference type="RefSeq" id="WP_144067425.1">
    <property type="nucleotide sequence ID" value="NZ_CP041636.1"/>
</dbReference>
<name>A0A516GY25_9PROT</name>
<dbReference type="OrthoDB" id="8478785at2"/>
<dbReference type="Proteomes" id="UP000317496">
    <property type="component" value="Chromosome"/>
</dbReference>
<protein>
    <submittedName>
        <fullName evidence="1">Uncharacterized protein</fullName>
    </submittedName>
</protein>
<dbReference type="EMBL" id="CP041636">
    <property type="protein sequence ID" value="QDO96444.1"/>
    <property type="molecule type" value="Genomic_DNA"/>
</dbReference>
<dbReference type="AlphaFoldDB" id="A0A516GY25"/>
<evidence type="ECO:0000313" key="1">
    <source>
        <dbReference type="EMBL" id="QDO96444.1"/>
    </source>
</evidence>
<accession>A0A516GY25</accession>
<keyword evidence="2" id="KW-1185">Reference proteome</keyword>